<dbReference type="PROSITE" id="PS50977">
    <property type="entry name" value="HTH_TETR_2"/>
    <property type="match status" value="1"/>
</dbReference>
<dbReference type="GO" id="GO:0003700">
    <property type="term" value="F:DNA-binding transcription factor activity"/>
    <property type="evidence" value="ECO:0007669"/>
    <property type="project" value="TreeGrafter"/>
</dbReference>
<dbReference type="Gene3D" id="1.10.357.10">
    <property type="entry name" value="Tetracycline Repressor, domain 2"/>
    <property type="match status" value="1"/>
</dbReference>
<feature type="DNA-binding region" description="H-T-H motif" evidence="2">
    <location>
        <begin position="42"/>
        <end position="61"/>
    </location>
</feature>
<evidence type="ECO:0000256" key="3">
    <source>
        <dbReference type="SAM" id="MobiDB-lite"/>
    </source>
</evidence>
<dbReference type="InterPro" id="IPR050109">
    <property type="entry name" value="HTH-type_TetR-like_transc_reg"/>
</dbReference>
<evidence type="ECO:0000313" key="5">
    <source>
        <dbReference type="EMBL" id="SFD75117.1"/>
    </source>
</evidence>
<evidence type="ECO:0000259" key="4">
    <source>
        <dbReference type="PROSITE" id="PS50977"/>
    </source>
</evidence>
<dbReference type="InterPro" id="IPR023772">
    <property type="entry name" value="DNA-bd_HTH_TetR-type_CS"/>
</dbReference>
<sequence>MAPKRRIEPRRRPVQARSQATVDAVLQAAAYILVRDGYARLTTNRIAERAGVNIASLYQFFPNKEAIVVELERRHGERTDAAMMAALARPRGGDLESTLRALVEAYVAAQTIAPALQRVFTEEVPRLRGRRSVTAGERCTAGVAGFLAASGVQSPRLELAGWMLATICRSVVYHAVLERPDDTCSGALVDEMVGMLARWLRGDPPRATSDDRPGSADADRTIPG</sequence>
<evidence type="ECO:0000256" key="1">
    <source>
        <dbReference type="ARBA" id="ARBA00023125"/>
    </source>
</evidence>
<dbReference type="GO" id="GO:0000976">
    <property type="term" value="F:transcription cis-regulatory region binding"/>
    <property type="evidence" value="ECO:0007669"/>
    <property type="project" value="TreeGrafter"/>
</dbReference>
<dbReference type="PROSITE" id="PS01081">
    <property type="entry name" value="HTH_TETR_1"/>
    <property type="match status" value="1"/>
</dbReference>
<dbReference type="InterPro" id="IPR009057">
    <property type="entry name" value="Homeodomain-like_sf"/>
</dbReference>
<protein>
    <submittedName>
        <fullName evidence="5">Transcriptional regulator, TetR family</fullName>
    </submittedName>
</protein>
<keyword evidence="1 2" id="KW-0238">DNA-binding</keyword>
<dbReference type="InterPro" id="IPR041669">
    <property type="entry name" value="TetR_C_15"/>
</dbReference>
<feature type="region of interest" description="Disordered" evidence="3">
    <location>
        <begin position="202"/>
        <end position="224"/>
    </location>
</feature>
<dbReference type="Pfam" id="PF17918">
    <property type="entry name" value="TetR_C_15"/>
    <property type="match status" value="1"/>
</dbReference>
<dbReference type="PRINTS" id="PR00455">
    <property type="entry name" value="HTHTETR"/>
</dbReference>
<dbReference type="Pfam" id="PF00440">
    <property type="entry name" value="TetR_N"/>
    <property type="match status" value="1"/>
</dbReference>
<dbReference type="RefSeq" id="WP_096330117.1">
    <property type="nucleotide sequence ID" value="NZ_NETK01000001.1"/>
</dbReference>
<evidence type="ECO:0000313" key="6">
    <source>
        <dbReference type="Proteomes" id="UP000199400"/>
    </source>
</evidence>
<dbReference type="PANTHER" id="PTHR30055">
    <property type="entry name" value="HTH-TYPE TRANSCRIPTIONAL REGULATOR RUTR"/>
    <property type="match status" value="1"/>
</dbReference>
<feature type="domain" description="HTH tetR-type" evidence="4">
    <location>
        <begin position="19"/>
        <end position="79"/>
    </location>
</feature>
<dbReference type="Proteomes" id="UP000199400">
    <property type="component" value="Unassembled WGS sequence"/>
</dbReference>
<proteinExistence type="predicted"/>
<dbReference type="PANTHER" id="PTHR30055:SF223">
    <property type="entry name" value="HTH-TYPE TRANSCRIPTIONAL REGULATOR UIDR"/>
    <property type="match status" value="1"/>
</dbReference>
<gene>
    <name evidence="5" type="ORF">SAMN02745121_01356</name>
</gene>
<accession>A0A1I1UWG2</accession>
<dbReference type="EMBL" id="FOMX01000004">
    <property type="protein sequence ID" value="SFD75117.1"/>
    <property type="molecule type" value="Genomic_DNA"/>
</dbReference>
<dbReference type="STRING" id="54.SAMN02745121_01356"/>
<dbReference type="InterPro" id="IPR001647">
    <property type="entry name" value="HTH_TetR"/>
</dbReference>
<name>A0A1I1UWG2_9BACT</name>
<dbReference type="OrthoDB" id="9793734at2"/>
<keyword evidence="6" id="KW-1185">Reference proteome</keyword>
<dbReference type="SUPFAM" id="SSF46689">
    <property type="entry name" value="Homeodomain-like"/>
    <property type="match status" value="1"/>
</dbReference>
<evidence type="ECO:0000256" key="2">
    <source>
        <dbReference type="PROSITE-ProRule" id="PRU00335"/>
    </source>
</evidence>
<organism evidence="5 6">
    <name type="scientific">Nannocystis exedens</name>
    <dbReference type="NCBI Taxonomy" id="54"/>
    <lineage>
        <taxon>Bacteria</taxon>
        <taxon>Pseudomonadati</taxon>
        <taxon>Myxococcota</taxon>
        <taxon>Polyangia</taxon>
        <taxon>Nannocystales</taxon>
        <taxon>Nannocystaceae</taxon>
        <taxon>Nannocystis</taxon>
    </lineage>
</organism>
<dbReference type="AlphaFoldDB" id="A0A1I1UWG2"/>
<reference evidence="6" key="1">
    <citation type="submission" date="2016-10" db="EMBL/GenBank/DDBJ databases">
        <authorList>
            <person name="Varghese N."/>
            <person name="Submissions S."/>
        </authorList>
    </citation>
    <scope>NUCLEOTIDE SEQUENCE [LARGE SCALE GENOMIC DNA]</scope>
    <source>
        <strain evidence="6">ATCC 25963</strain>
    </source>
</reference>